<evidence type="ECO:0000313" key="1">
    <source>
        <dbReference type="EMBL" id="HDD44255.1"/>
    </source>
</evidence>
<dbReference type="Proteomes" id="UP000886289">
    <property type="component" value="Unassembled WGS sequence"/>
</dbReference>
<proteinExistence type="predicted"/>
<reference evidence="1" key="1">
    <citation type="journal article" date="2020" name="mSystems">
        <title>Genome- and Community-Level Interaction Insights into Carbon Utilization and Element Cycling Functions of Hydrothermarchaeota in Hydrothermal Sediment.</title>
        <authorList>
            <person name="Zhou Z."/>
            <person name="Liu Y."/>
            <person name="Xu W."/>
            <person name="Pan J."/>
            <person name="Luo Z.H."/>
            <person name="Li M."/>
        </authorList>
    </citation>
    <scope>NUCLEOTIDE SEQUENCE [LARGE SCALE GENOMIC DNA]</scope>
    <source>
        <strain evidence="1">HyVt-233</strain>
    </source>
</reference>
<name>A0A7C0U2X3_DESA2</name>
<dbReference type="EMBL" id="DRBS01000205">
    <property type="protein sequence ID" value="HDD44255.1"/>
    <property type="molecule type" value="Genomic_DNA"/>
</dbReference>
<comment type="caution">
    <text evidence="1">The sequence shown here is derived from an EMBL/GenBank/DDBJ whole genome shotgun (WGS) entry which is preliminary data.</text>
</comment>
<protein>
    <submittedName>
        <fullName evidence="1">Uncharacterized protein</fullName>
    </submittedName>
</protein>
<gene>
    <name evidence="1" type="ORF">ENG63_05275</name>
</gene>
<sequence length="33" mass="3901">MGYEKYEQLDTEKYRNRYSSIKTSSGSLEIKVP</sequence>
<accession>A0A7C0U2X3</accession>
<dbReference type="AlphaFoldDB" id="A0A7C0U2X3"/>
<organism evidence="1">
    <name type="scientific">Desulfofervidus auxilii</name>
    <dbReference type="NCBI Taxonomy" id="1621989"/>
    <lineage>
        <taxon>Bacteria</taxon>
        <taxon>Pseudomonadati</taxon>
        <taxon>Thermodesulfobacteriota</taxon>
        <taxon>Candidatus Desulfofervidia</taxon>
        <taxon>Candidatus Desulfofervidales</taxon>
        <taxon>Candidatus Desulfofervidaceae</taxon>
        <taxon>Candidatus Desulfofervidus</taxon>
    </lineage>
</organism>